<feature type="domain" description="GFO/IDH/MocA-like oxidoreductase" evidence="7">
    <location>
        <begin position="149"/>
        <end position="280"/>
    </location>
</feature>
<dbReference type="PANTHER" id="PTHR22604">
    <property type="entry name" value="OXIDOREDUCTASES"/>
    <property type="match status" value="1"/>
</dbReference>
<dbReference type="InParanoid" id="A0A5J5F874"/>
<dbReference type="Gene3D" id="3.30.360.10">
    <property type="entry name" value="Dihydrodipicolinate Reductase, domain 2"/>
    <property type="match status" value="1"/>
</dbReference>
<dbReference type="Pfam" id="PF22725">
    <property type="entry name" value="GFO_IDH_MocA_C3"/>
    <property type="match status" value="1"/>
</dbReference>
<evidence type="ECO:0000256" key="2">
    <source>
        <dbReference type="ARBA" id="ARBA00023002"/>
    </source>
</evidence>
<evidence type="ECO:0000256" key="1">
    <source>
        <dbReference type="ARBA" id="ARBA00010928"/>
    </source>
</evidence>
<protein>
    <recommendedName>
        <fullName evidence="3">D-xylose 1-dehydrogenase (NADP(+), D-xylono-1,5-lactone-forming)</fullName>
        <ecNumber evidence="3">1.1.1.179</ecNumber>
    </recommendedName>
    <alternativeName>
        <fullName evidence="4">D-xylose-NADP dehydrogenase</fullName>
    </alternativeName>
</protein>
<dbReference type="InterPro" id="IPR050984">
    <property type="entry name" value="Gfo/Idh/MocA_domain"/>
</dbReference>
<dbReference type="InterPro" id="IPR036291">
    <property type="entry name" value="NAD(P)-bd_dom_sf"/>
</dbReference>
<dbReference type="EC" id="1.1.1.179" evidence="3"/>
<dbReference type="GO" id="GO:0000166">
    <property type="term" value="F:nucleotide binding"/>
    <property type="evidence" value="ECO:0007669"/>
    <property type="project" value="InterPro"/>
</dbReference>
<comment type="caution">
    <text evidence="8">The sequence shown here is derived from an EMBL/GenBank/DDBJ whole genome shotgun (WGS) entry which is preliminary data.</text>
</comment>
<dbReference type="AlphaFoldDB" id="A0A5J5F874"/>
<dbReference type="OrthoDB" id="2129491at2759"/>
<dbReference type="PANTHER" id="PTHR22604:SF105">
    <property type="entry name" value="TRANS-1,2-DIHYDROBENZENE-1,2-DIOL DEHYDROGENASE"/>
    <property type="match status" value="1"/>
</dbReference>
<dbReference type="Gene3D" id="3.40.50.720">
    <property type="entry name" value="NAD(P)-binding Rossmann-like Domain"/>
    <property type="match status" value="1"/>
</dbReference>
<name>A0A5J5F874_9PEZI</name>
<comment type="catalytic activity">
    <reaction evidence="5">
        <text>D-xylose + NADP(+) = D-xylono-1,5-lactone + NADPH + H(+)</text>
        <dbReference type="Rhea" id="RHEA:22000"/>
        <dbReference type="ChEBI" id="CHEBI:15378"/>
        <dbReference type="ChEBI" id="CHEBI:15867"/>
        <dbReference type="ChEBI" id="CHEBI:53455"/>
        <dbReference type="ChEBI" id="CHEBI:57783"/>
        <dbReference type="ChEBI" id="CHEBI:58349"/>
        <dbReference type="EC" id="1.1.1.179"/>
    </reaction>
</comment>
<evidence type="ECO:0000259" key="7">
    <source>
        <dbReference type="Pfam" id="PF22725"/>
    </source>
</evidence>
<keyword evidence="2" id="KW-0560">Oxidoreductase</keyword>
<dbReference type="Proteomes" id="UP000326924">
    <property type="component" value="Unassembled WGS sequence"/>
</dbReference>
<evidence type="ECO:0000313" key="9">
    <source>
        <dbReference type="Proteomes" id="UP000326924"/>
    </source>
</evidence>
<dbReference type="SUPFAM" id="SSF55347">
    <property type="entry name" value="Glyceraldehyde-3-phosphate dehydrogenase-like, C-terminal domain"/>
    <property type="match status" value="1"/>
</dbReference>
<dbReference type="EMBL" id="VXIS01000016">
    <property type="protein sequence ID" value="KAA8913296.1"/>
    <property type="molecule type" value="Genomic_DNA"/>
</dbReference>
<feature type="domain" description="Gfo/Idh/MocA-like oxidoreductase N-terminal" evidence="6">
    <location>
        <begin position="10"/>
        <end position="137"/>
    </location>
</feature>
<keyword evidence="9" id="KW-1185">Reference proteome</keyword>
<proteinExistence type="inferred from homology"/>
<gene>
    <name evidence="8" type="ORF">FN846DRAFT_772454</name>
</gene>
<evidence type="ECO:0000256" key="4">
    <source>
        <dbReference type="ARBA" id="ARBA00042988"/>
    </source>
</evidence>
<evidence type="ECO:0000256" key="5">
    <source>
        <dbReference type="ARBA" id="ARBA00049233"/>
    </source>
</evidence>
<sequence length="367" mass="40371">MDTDSPFECRWGILATGWIATVFTKDLLLPPRARGVSDITHTVAAAASSSSLSRAQEFLSSVNAPATAVAYDSYTALVTDPRVDVVYVATPHSHHFANCLLALQAEKHVVCEKPFTVNASQLEILIRVARGKKRFLMEAVWTRFFPLAREVGRIVREGTIGEVRRVNAELNLCQHPEVTYADGNHRMVNPDLAGGALLDLGLYPLTWVFMTLYHTLPPFEKPTSAPAVIGTISRFEATGVDAENVVVLTFPRSIGVASSGIRVASDPQTAIRICGTKGEIQVQHPAYRPESYTLIKDGEATRKEFPIPGGGHGMFWEADEAARAIRDGKLECNECPVEESLLLMKAMDKVRLDNGFRYPEAIEKTDY</sequence>
<organism evidence="8 9">
    <name type="scientific">Sphaerosporella brunnea</name>
    <dbReference type="NCBI Taxonomy" id="1250544"/>
    <lineage>
        <taxon>Eukaryota</taxon>
        <taxon>Fungi</taxon>
        <taxon>Dikarya</taxon>
        <taxon>Ascomycota</taxon>
        <taxon>Pezizomycotina</taxon>
        <taxon>Pezizomycetes</taxon>
        <taxon>Pezizales</taxon>
        <taxon>Pyronemataceae</taxon>
        <taxon>Sphaerosporella</taxon>
    </lineage>
</organism>
<reference evidence="8 9" key="1">
    <citation type="submission" date="2019-09" db="EMBL/GenBank/DDBJ databases">
        <title>Draft genome of the ectomycorrhizal ascomycete Sphaerosporella brunnea.</title>
        <authorList>
            <consortium name="DOE Joint Genome Institute"/>
            <person name="Benucci G.M."/>
            <person name="Marozzi G."/>
            <person name="Antonielli L."/>
            <person name="Sanchez S."/>
            <person name="Marco P."/>
            <person name="Wang X."/>
            <person name="Falini L.B."/>
            <person name="Barry K."/>
            <person name="Haridas S."/>
            <person name="Lipzen A."/>
            <person name="Labutti K."/>
            <person name="Grigoriev I.V."/>
            <person name="Murat C."/>
            <person name="Martin F."/>
            <person name="Albertini E."/>
            <person name="Donnini D."/>
            <person name="Bonito G."/>
        </authorList>
    </citation>
    <scope>NUCLEOTIDE SEQUENCE [LARGE SCALE GENOMIC DNA]</scope>
    <source>
        <strain evidence="8 9">Sb_GMNB300</strain>
    </source>
</reference>
<dbReference type="GO" id="GO:0047837">
    <property type="term" value="F:D-xylose 1-dehydrogenase (NADP+) activity"/>
    <property type="evidence" value="ECO:0007669"/>
    <property type="project" value="UniProtKB-EC"/>
</dbReference>
<evidence type="ECO:0000259" key="6">
    <source>
        <dbReference type="Pfam" id="PF01408"/>
    </source>
</evidence>
<dbReference type="Pfam" id="PF01408">
    <property type="entry name" value="GFO_IDH_MocA"/>
    <property type="match status" value="1"/>
</dbReference>
<dbReference type="InterPro" id="IPR000683">
    <property type="entry name" value="Gfo/Idh/MocA-like_OxRdtase_N"/>
</dbReference>
<comment type="similarity">
    <text evidence="1">Belongs to the Gfo/Idh/MocA family.</text>
</comment>
<dbReference type="InterPro" id="IPR055170">
    <property type="entry name" value="GFO_IDH_MocA-like_dom"/>
</dbReference>
<evidence type="ECO:0000256" key="3">
    <source>
        <dbReference type="ARBA" id="ARBA00038984"/>
    </source>
</evidence>
<evidence type="ECO:0000313" key="8">
    <source>
        <dbReference type="EMBL" id="KAA8913296.1"/>
    </source>
</evidence>
<accession>A0A5J5F874</accession>
<dbReference type="SUPFAM" id="SSF51735">
    <property type="entry name" value="NAD(P)-binding Rossmann-fold domains"/>
    <property type="match status" value="1"/>
</dbReference>